<proteinExistence type="predicted"/>
<dbReference type="AlphaFoldDB" id="A0A9D4CXQ1"/>
<sequence>MCFAGLGDCLAPSQTVSLGISCMCSYGLDTVADCLGVSCRCPSGQRDCLATSPTVWGLLQVPRQFERRSGIVKDCLKVSCMCLDGIGTVADRL</sequence>
<dbReference type="Proteomes" id="UP000828390">
    <property type="component" value="Unassembled WGS sequence"/>
</dbReference>
<dbReference type="EMBL" id="JAIWYP010000011">
    <property type="protein sequence ID" value="KAH3734940.1"/>
    <property type="molecule type" value="Genomic_DNA"/>
</dbReference>
<name>A0A9D4CXQ1_DREPO</name>
<keyword evidence="2" id="KW-1185">Reference proteome</keyword>
<protein>
    <submittedName>
        <fullName evidence="1">Uncharacterized protein</fullName>
    </submittedName>
</protein>
<evidence type="ECO:0000313" key="1">
    <source>
        <dbReference type="EMBL" id="KAH3734940.1"/>
    </source>
</evidence>
<comment type="caution">
    <text evidence="1">The sequence shown here is derived from an EMBL/GenBank/DDBJ whole genome shotgun (WGS) entry which is preliminary data.</text>
</comment>
<gene>
    <name evidence="1" type="ORF">DPMN_041400</name>
</gene>
<organism evidence="1 2">
    <name type="scientific">Dreissena polymorpha</name>
    <name type="common">Zebra mussel</name>
    <name type="synonym">Mytilus polymorpha</name>
    <dbReference type="NCBI Taxonomy" id="45954"/>
    <lineage>
        <taxon>Eukaryota</taxon>
        <taxon>Metazoa</taxon>
        <taxon>Spiralia</taxon>
        <taxon>Lophotrochozoa</taxon>
        <taxon>Mollusca</taxon>
        <taxon>Bivalvia</taxon>
        <taxon>Autobranchia</taxon>
        <taxon>Heteroconchia</taxon>
        <taxon>Euheterodonta</taxon>
        <taxon>Imparidentia</taxon>
        <taxon>Neoheterodontei</taxon>
        <taxon>Myida</taxon>
        <taxon>Dreissenoidea</taxon>
        <taxon>Dreissenidae</taxon>
        <taxon>Dreissena</taxon>
    </lineage>
</organism>
<evidence type="ECO:0000313" key="2">
    <source>
        <dbReference type="Proteomes" id="UP000828390"/>
    </source>
</evidence>
<reference evidence="1" key="1">
    <citation type="journal article" date="2019" name="bioRxiv">
        <title>The Genome of the Zebra Mussel, Dreissena polymorpha: A Resource for Invasive Species Research.</title>
        <authorList>
            <person name="McCartney M.A."/>
            <person name="Auch B."/>
            <person name="Kono T."/>
            <person name="Mallez S."/>
            <person name="Zhang Y."/>
            <person name="Obille A."/>
            <person name="Becker A."/>
            <person name="Abrahante J.E."/>
            <person name="Garbe J."/>
            <person name="Badalamenti J.P."/>
            <person name="Herman A."/>
            <person name="Mangelson H."/>
            <person name="Liachko I."/>
            <person name="Sullivan S."/>
            <person name="Sone E.D."/>
            <person name="Koren S."/>
            <person name="Silverstein K.A.T."/>
            <person name="Beckman K.B."/>
            <person name="Gohl D.M."/>
        </authorList>
    </citation>
    <scope>NUCLEOTIDE SEQUENCE</scope>
    <source>
        <strain evidence="1">Duluth1</strain>
        <tissue evidence="1">Whole animal</tissue>
    </source>
</reference>
<reference evidence="1" key="2">
    <citation type="submission" date="2020-11" db="EMBL/GenBank/DDBJ databases">
        <authorList>
            <person name="McCartney M.A."/>
            <person name="Auch B."/>
            <person name="Kono T."/>
            <person name="Mallez S."/>
            <person name="Becker A."/>
            <person name="Gohl D.M."/>
            <person name="Silverstein K.A.T."/>
            <person name="Koren S."/>
            <person name="Bechman K.B."/>
            <person name="Herman A."/>
            <person name="Abrahante J.E."/>
            <person name="Garbe J."/>
        </authorList>
    </citation>
    <scope>NUCLEOTIDE SEQUENCE</scope>
    <source>
        <strain evidence="1">Duluth1</strain>
        <tissue evidence="1">Whole animal</tissue>
    </source>
</reference>
<accession>A0A9D4CXQ1</accession>